<dbReference type="Proteomes" id="UP000029224">
    <property type="component" value="Unassembled WGS sequence"/>
</dbReference>
<gene>
    <name evidence="1" type="ORF">JCM19240_2264</name>
</gene>
<proteinExistence type="predicted"/>
<reference evidence="1 2" key="1">
    <citation type="submission" date="2014-09" db="EMBL/GenBank/DDBJ databases">
        <title>Vibrio maritimus JCM 19240. (C210) whole genome shotgun sequence.</title>
        <authorList>
            <person name="Sawabe T."/>
            <person name="Meirelles P."/>
            <person name="Nakanishi M."/>
            <person name="Sayaka M."/>
            <person name="Hattori M."/>
            <person name="Ohkuma M."/>
        </authorList>
    </citation>
    <scope>NUCLEOTIDE SEQUENCE [LARGE SCALE GENOMIC DNA]</scope>
    <source>
        <strain evidence="1 2">JCM 19240</strain>
    </source>
</reference>
<evidence type="ECO:0000313" key="1">
    <source>
        <dbReference type="EMBL" id="GAL33568.1"/>
    </source>
</evidence>
<name>A0A090T327_9VIBR</name>
<protein>
    <submittedName>
        <fullName evidence="1">Uncharacterized protein</fullName>
    </submittedName>
</protein>
<sequence>MVGNGQSAKCSDYLEYPVSGAQQVFIESASGAVSDCSAFDSMMSWQPEQ</sequence>
<comment type="caution">
    <text evidence="1">The sequence shown here is derived from an EMBL/GenBank/DDBJ whole genome shotgun (WGS) entry which is preliminary data.</text>
</comment>
<keyword evidence="2" id="KW-1185">Reference proteome</keyword>
<dbReference type="EMBL" id="BBMT01000003">
    <property type="protein sequence ID" value="GAL33568.1"/>
    <property type="molecule type" value="Genomic_DNA"/>
</dbReference>
<accession>A0A090T327</accession>
<evidence type="ECO:0000313" key="2">
    <source>
        <dbReference type="Proteomes" id="UP000029224"/>
    </source>
</evidence>
<organism evidence="1 2">
    <name type="scientific">Vibrio maritimus</name>
    <dbReference type="NCBI Taxonomy" id="990268"/>
    <lineage>
        <taxon>Bacteria</taxon>
        <taxon>Pseudomonadati</taxon>
        <taxon>Pseudomonadota</taxon>
        <taxon>Gammaproteobacteria</taxon>
        <taxon>Vibrionales</taxon>
        <taxon>Vibrionaceae</taxon>
        <taxon>Vibrio</taxon>
    </lineage>
</organism>
<reference evidence="1 2" key="2">
    <citation type="submission" date="2014-09" db="EMBL/GenBank/DDBJ databases">
        <authorList>
            <consortium name="NBRP consortium"/>
            <person name="Sawabe T."/>
            <person name="Meirelles P."/>
            <person name="Nakanishi M."/>
            <person name="Sayaka M."/>
            <person name="Hattori M."/>
            <person name="Ohkuma M."/>
        </authorList>
    </citation>
    <scope>NUCLEOTIDE SEQUENCE [LARGE SCALE GENOMIC DNA]</scope>
    <source>
        <strain evidence="1 2">JCM 19240</strain>
    </source>
</reference>
<dbReference type="AlphaFoldDB" id="A0A090T327"/>